<dbReference type="SMART" id="SM00530">
    <property type="entry name" value="HTH_XRE"/>
    <property type="match status" value="1"/>
</dbReference>
<gene>
    <name evidence="2" type="ordered locus">Ndas_4317</name>
</gene>
<dbReference type="SUPFAM" id="SSF47413">
    <property type="entry name" value="lambda repressor-like DNA-binding domains"/>
    <property type="match status" value="1"/>
</dbReference>
<dbReference type="EMBL" id="CP002040">
    <property type="protein sequence ID" value="ADH69706.1"/>
    <property type="molecule type" value="Genomic_DNA"/>
</dbReference>
<dbReference type="AlphaFoldDB" id="D7AW46"/>
<dbReference type="RefSeq" id="WP_013155313.1">
    <property type="nucleotide sequence ID" value="NC_014210.1"/>
</dbReference>
<sequence>MAKTELGEFLRTRRAKVTPDALGLPSGGHRRVPGLRREEVAQDAGLSVDYYRRLEQGREPRPSEPVLAALSATLRLSRAEEGHLYALAGVARRLDEEATVRPVPTELLTLLDSWQEAGAIVLDPVLDVIAMNHRARDLFRGFADTANLLEMVMLDPEGPRFFVEWEAAAEATVANLRASADFSRTPARLTELLETLRSGSPAFPGLWARHDVQPKTHETKLLRHPERGPLTVDFHAFNVASAPGYQLLVYQERGRAS</sequence>
<dbReference type="HOGENOM" id="CLU_057862_1_0_11"/>
<dbReference type="InterPro" id="IPR041413">
    <property type="entry name" value="MLTR_LBD"/>
</dbReference>
<protein>
    <submittedName>
        <fullName evidence="2">Helix-turn-helix domain protein</fullName>
    </submittedName>
</protein>
<dbReference type="PANTHER" id="PTHR35010">
    <property type="entry name" value="BLL4672 PROTEIN-RELATED"/>
    <property type="match status" value="1"/>
</dbReference>
<proteinExistence type="predicted"/>
<dbReference type="Gene3D" id="3.30.450.180">
    <property type="match status" value="1"/>
</dbReference>
<dbReference type="KEGG" id="nda:Ndas_4317"/>
<organism evidence="2 3">
    <name type="scientific">Nocardiopsis dassonvillei (strain ATCC 23218 / DSM 43111 / CIP 107115 / JCM 7437 / KCTC 9190 / NBRC 14626 / NCTC 10488 / NRRL B-5397 / IMRU 509)</name>
    <name type="common">Actinomadura dassonvillei</name>
    <dbReference type="NCBI Taxonomy" id="446468"/>
    <lineage>
        <taxon>Bacteria</taxon>
        <taxon>Bacillati</taxon>
        <taxon>Actinomycetota</taxon>
        <taxon>Actinomycetes</taxon>
        <taxon>Streptosporangiales</taxon>
        <taxon>Nocardiopsidaceae</taxon>
        <taxon>Nocardiopsis</taxon>
    </lineage>
</organism>
<dbReference type="Proteomes" id="UP000002219">
    <property type="component" value="Chromosome 1"/>
</dbReference>
<dbReference type="Pfam" id="PF13560">
    <property type="entry name" value="HTH_31"/>
    <property type="match status" value="1"/>
</dbReference>
<dbReference type="CDD" id="cd00093">
    <property type="entry name" value="HTH_XRE"/>
    <property type="match status" value="1"/>
</dbReference>
<evidence type="ECO:0000313" key="2">
    <source>
        <dbReference type="EMBL" id="ADH69706.1"/>
    </source>
</evidence>
<dbReference type="Pfam" id="PF17765">
    <property type="entry name" value="MLTR_LBD"/>
    <property type="match status" value="1"/>
</dbReference>
<accession>D7AW46</accession>
<evidence type="ECO:0000313" key="3">
    <source>
        <dbReference type="Proteomes" id="UP000002219"/>
    </source>
</evidence>
<dbReference type="PANTHER" id="PTHR35010:SF2">
    <property type="entry name" value="BLL4672 PROTEIN"/>
    <property type="match status" value="1"/>
</dbReference>
<dbReference type="InterPro" id="IPR010982">
    <property type="entry name" value="Lambda_DNA-bd_dom_sf"/>
</dbReference>
<name>D7AW46_NOCDD</name>
<reference evidence="2 3" key="1">
    <citation type="journal article" date="2010" name="Stand. Genomic Sci.">
        <title>Complete genome sequence of Nocardiopsis dassonvillei type strain (IMRU 509).</title>
        <authorList>
            <person name="Sun H."/>
            <person name="Lapidus A."/>
            <person name="Nolan M."/>
            <person name="Lucas S."/>
            <person name="Del Rio T.G."/>
            <person name="Tice H."/>
            <person name="Cheng J.F."/>
            <person name="Tapia R."/>
            <person name="Han C."/>
            <person name="Goodwin L."/>
            <person name="Pitluck S."/>
            <person name="Pagani I."/>
            <person name="Ivanova N."/>
            <person name="Mavromatis K."/>
            <person name="Mikhailova N."/>
            <person name="Pati A."/>
            <person name="Chen A."/>
            <person name="Palaniappan K."/>
            <person name="Land M."/>
            <person name="Hauser L."/>
            <person name="Chang Y.J."/>
            <person name="Jeffries C.D."/>
            <person name="Djao O.D."/>
            <person name="Rohde M."/>
            <person name="Sikorski J."/>
            <person name="Goker M."/>
            <person name="Woyke T."/>
            <person name="Bristow J."/>
            <person name="Eisen J.A."/>
            <person name="Markowitz V."/>
            <person name="Hugenholtz P."/>
            <person name="Kyrpides N.C."/>
            <person name="Klenk H.P."/>
        </authorList>
    </citation>
    <scope>NUCLEOTIDE SEQUENCE [LARGE SCALE GENOMIC DNA]</scope>
    <source>
        <strain evidence="3">ATCC 23218 / DSM 43111 / CIP 107115 / JCM 7437 / KCTC 9190 / NBRC 14626 / NCTC 10488 / NRRL B-5397 / IMRU 509</strain>
    </source>
</reference>
<dbReference type="InterPro" id="IPR001387">
    <property type="entry name" value="Cro/C1-type_HTH"/>
</dbReference>
<evidence type="ECO:0000259" key="1">
    <source>
        <dbReference type="SMART" id="SM00530"/>
    </source>
</evidence>
<dbReference type="GO" id="GO:0003677">
    <property type="term" value="F:DNA binding"/>
    <property type="evidence" value="ECO:0007669"/>
    <property type="project" value="InterPro"/>
</dbReference>
<dbReference type="GeneID" id="91486855"/>
<dbReference type="Gene3D" id="1.10.260.40">
    <property type="entry name" value="lambda repressor-like DNA-binding domains"/>
    <property type="match status" value="1"/>
</dbReference>
<dbReference type="eggNOG" id="COG1396">
    <property type="taxonomic scope" value="Bacteria"/>
</dbReference>
<feature type="domain" description="HTH cro/C1-type" evidence="1">
    <location>
        <begin position="9"/>
        <end position="81"/>
    </location>
</feature>
<keyword evidence="3" id="KW-1185">Reference proteome</keyword>